<comment type="catalytic activity">
    <reaction evidence="5">
        <text>acetate + ATP = acetyl phosphate + ADP</text>
        <dbReference type="Rhea" id="RHEA:11352"/>
        <dbReference type="ChEBI" id="CHEBI:22191"/>
        <dbReference type="ChEBI" id="CHEBI:30089"/>
        <dbReference type="ChEBI" id="CHEBI:30616"/>
        <dbReference type="ChEBI" id="CHEBI:456216"/>
        <dbReference type="EC" id="2.7.2.1"/>
    </reaction>
</comment>
<sequence>MAKIILSVNAGSSSVKITFFKSQNPPSPIVDAQVSGITSPPQTLKYSKSSGGKKEQLHENLDTPPKAFNYLLERCLSDTEISEIANVDDLACICHRIVHGGDYEDSIVIDDSTYHHLEKIEDLAPLHNFSALEIIRSCRQELPNVRNIAHFDSAFHRSLPLHVRTYPIDQEIAKKKGLRKYGFHGISYSFILRTVAQFLGKPRDQTNLIVMHIGSGASICAIKDGRSIDTSMGLTPLAGLPGATRSGDIDPSLVFHYTSNASSLSPTSTKEMHITTAEEILNKKSGWKGLTGTTDFAQIAVENPPTENHKLAFDIVVDRISGYVGNYYVKLQGKLDAIVFAGGIGEKSALLRQAVIQQCSCLGFDADSEKNNKGVANDDPVTDISKSDKGPRILICQTNEQFEMAYHTLEELKMVVTYSLMYVWHELFCIYWVESRINQRSALTYIHPIPPQ</sequence>
<dbReference type="STRING" id="441960.B6Q5T9"/>
<comment type="caution">
    <text evidence="5">Lacks conserved residue(s) required for the propagation of feature annotation.</text>
</comment>
<reference evidence="8" key="1">
    <citation type="journal article" date="2015" name="Genome Announc.">
        <title>Genome sequence of the AIDS-associated pathogen Penicillium marneffei (ATCC18224) and its near taxonomic relative Talaromyces stipitatus (ATCC10500).</title>
        <authorList>
            <person name="Nierman W.C."/>
            <person name="Fedorova-Abrams N.D."/>
            <person name="Andrianopoulos A."/>
        </authorList>
    </citation>
    <scope>NUCLEOTIDE SEQUENCE [LARGE SCALE GENOMIC DNA]</scope>
    <source>
        <strain evidence="8">ATCC 18224 / CBS 334.59 / QM 7333</strain>
    </source>
</reference>
<feature type="binding site" evidence="5">
    <location>
        <position position="400"/>
    </location>
    <ligand>
        <name>Mg(2+)</name>
        <dbReference type="ChEBI" id="CHEBI:18420"/>
    </ligand>
</feature>
<keyword evidence="5" id="KW-0479">Metal-binding</keyword>
<feature type="binding site" evidence="5">
    <location>
        <position position="96"/>
    </location>
    <ligand>
        <name>substrate</name>
    </ligand>
</feature>
<dbReference type="GO" id="GO:0005524">
    <property type="term" value="F:ATP binding"/>
    <property type="evidence" value="ECO:0007669"/>
    <property type="project" value="UniProtKB-KW"/>
</dbReference>
<dbReference type="InterPro" id="IPR000890">
    <property type="entry name" value="Aliphatic_acid_kin_short-chain"/>
</dbReference>
<feature type="binding site" evidence="5">
    <location>
        <begin position="212"/>
        <end position="216"/>
    </location>
    <ligand>
        <name>ATP</name>
        <dbReference type="ChEBI" id="CHEBI:30616"/>
    </ligand>
</feature>
<dbReference type="PROSITE" id="PS01076">
    <property type="entry name" value="ACETATE_KINASE_2"/>
    <property type="match status" value="1"/>
</dbReference>
<dbReference type="OrthoDB" id="67445at2759"/>
<comment type="cofactor">
    <cofactor evidence="5">
        <name>Mg(2+)</name>
        <dbReference type="ChEBI" id="CHEBI:18420"/>
    </cofactor>
</comment>
<evidence type="ECO:0000256" key="3">
    <source>
        <dbReference type="ARBA" id="ARBA00022777"/>
    </source>
</evidence>
<feature type="compositionally biased region" description="Polar residues" evidence="6">
    <location>
        <begin position="40"/>
        <end position="50"/>
    </location>
</feature>
<dbReference type="AlphaFoldDB" id="B6Q5T9"/>
<name>B6Q5T9_TALMQ</name>
<dbReference type="GO" id="GO:0006085">
    <property type="term" value="P:acetyl-CoA biosynthetic process"/>
    <property type="evidence" value="ECO:0007669"/>
    <property type="project" value="UniProtKB-UniRule"/>
</dbReference>
<dbReference type="GO" id="GO:0006083">
    <property type="term" value="P:acetate metabolic process"/>
    <property type="evidence" value="ECO:0007669"/>
    <property type="project" value="TreeGrafter"/>
</dbReference>
<keyword evidence="1 5" id="KW-0808">Transferase</keyword>
<evidence type="ECO:0000256" key="2">
    <source>
        <dbReference type="ARBA" id="ARBA00022741"/>
    </source>
</evidence>
<keyword evidence="4 5" id="KW-0067">ATP-binding</keyword>
<keyword evidence="2 5" id="KW-0547">Nucleotide-binding</keyword>
<dbReference type="GO" id="GO:0008776">
    <property type="term" value="F:acetate kinase activity"/>
    <property type="evidence" value="ECO:0007669"/>
    <property type="project" value="UniProtKB-UniRule"/>
</dbReference>
<dbReference type="EMBL" id="DS995899">
    <property type="protein sequence ID" value="EEA27501.1"/>
    <property type="molecule type" value="Genomic_DNA"/>
</dbReference>
<dbReference type="HAMAP" id="MF_00020">
    <property type="entry name" value="Acetate_kinase"/>
    <property type="match status" value="1"/>
</dbReference>
<keyword evidence="3 5" id="KW-0418">Kinase</keyword>
<dbReference type="PANTHER" id="PTHR21060">
    <property type="entry name" value="ACETATE KINASE"/>
    <property type="match status" value="1"/>
</dbReference>
<evidence type="ECO:0000256" key="6">
    <source>
        <dbReference type="SAM" id="MobiDB-lite"/>
    </source>
</evidence>
<accession>B6Q5T9</accession>
<proteinExistence type="inferred from homology"/>
<feature type="site" description="Transition state stabilizer" evidence="5">
    <location>
        <position position="184"/>
    </location>
</feature>
<dbReference type="UniPathway" id="UPA00340">
    <property type="reaction ID" value="UER00458"/>
</dbReference>
<organism evidence="7 8">
    <name type="scientific">Talaromyces marneffei (strain ATCC 18224 / CBS 334.59 / QM 7333)</name>
    <name type="common">Penicillium marneffei</name>
    <dbReference type="NCBI Taxonomy" id="441960"/>
    <lineage>
        <taxon>Eukaryota</taxon>
        <taxon>Fungi</taxon>
        <taxon>Dikarya</taxon>
        <taxon>Ascomycota</taxon>
        <taxon>Pezizomycotina</taxon>
        <taxon>Eurotiomycetes</taxon>
        <taxon>Eurotiomycetidae</taxon>
        <taxon>Eurotiales</taxon>
        <taxon>Trichocomaceae</taxon>
        <taxon>Talaromyces</taxon>
        <taxon>Talaromyces sect. Talaromyces</taxon>
    </lineage>
</organism>
<comment type="similarity">
    <text evidence="5">Belongs to the acetokinase family.</text>
</comment>
<feature type="site" description="Transition state stabilizer" evidence="5">
    <location>
        <position position="245"/>
    </location>
</feature>
<dbReference type="SUPFAM" id="SSF53067">
    <property type="entry name" value="Actin-like ATPase domain"/>
    <property type="match status" value="2"/>
</dbReference>
<dbReference type="NCBIfam" id="TIGR00016">
    <property type="entry name" value="ackA"/>
    <property type="match status" value="1"/>
</dbReference>
<dbReference type="Proteomes" id="UP000001294">
    <property type="component" value="Unassembled WGS sequence"/>
</dbReference>
<dbReference type="PANTHER" id="PTHR21060:SF15">
    <property type="entry name" value="ACETATE KINASE-RELATED"/>
    <property type="match status" value="1"/>
</dbReference>
<evidence type="ECO:0000256" key="4">
    <source>
        <dbReference type="ARBA" id="ARBA00022840"/>
    </source>
</evidence>
<protein>
    <recommendedName>
        <fullName evidence="5">Probable acetate kinase</fullName>
        <ecNumber evidence="5">2.7.2.1</ecNumber>
    </recommendedName>
    <alternativeName>
        <fullName evidence="5">Acetokinase</fullName>
    </alternativeName>
</protein>
<dbReference type="PRINTS" id="PR00471">
    <property type="entry name" value="ACETATEKNASE"/>
</dbReference>
<dbReference type="InterPro" id="IPR043129">
    <property type="entry name" value="ATPase_NBD"/>
</dbReference>
<evidence type="ECO:0000256" key="5">
    <source>
        <dbReference type="HAMAP-Rule" id="MF_03131"/>
    </source>
</evidence>
<feature type="binding site" evidence="5">
    <location>
        <position position="16"/>
    </location>
    <ligand>
        <name>ATP</name>
        <dbReference type="ChEBI" id="CHEBI:30616"/>
    </ligand>
</feature>
<gene>
    <name evidence="7" type="ORF">PMAA_023750</name>
</gene>
<dbReference type="VEuPathDB" id="FungiDB:PMAA_023750"/>
<keyword evidence="5" id="KW-0460">Magnesium</keyword>
<keyword evidence="8" id="KW-1185">Reference proteome</keyword>
<feature type="active site" description="Proton donor/acceptor" evidence="5">
    <location>
        <position position="152"/>
    </location>
</feature>
<dbReference type="PhylomeDB" id="B6Q5T9"/>
<feature type="region of interest" description="Disordered" evidence="6">
    <location>
        <begin position="40"/>
        <end position="59"/>
    </location>
</feature>
<dbReference type="InterPro" id="IPR004372">
    <property type="entry name" value="Ac/propionate_kinase"/>
</dbReference>
<dbReference type="PROSITE" id="PS01075">
    <property type="entry name" value="ACETATE_KINASE_1"/>
    <property type="match status" value="1"/>
</dbReference>
<evidence type="ECO:0000313" key="7">
    <source>
        <dbReference type="EMBL" id="EEA27501.1"/>
    </source>
</evidence>
<evidence type="ECO:0000256" key="1">
    <source>
        <dbReference type="ARBA" id="ARBA00022679"/>
    </source>
</evidence>
<dbReference type="Gene3D" id="3.30.420.40">
    <property type="match status" value="2"/>
</dbReference>
<dbReference type="EC" id="2.7.2.1" evidence="5"/>
<dbReference type="InterPro" id="IPR023865">
    <property type="entry name" value="Aliphatic_acid_kinase_CS"/>
</dbReference>
<dbReference type="Pfam" id="PF00871">
    <property type="entry name" value="Acetate_kinase"/>
    <property type="match status" value="1"/>
</dbReference>
<comment type="pathway">
    <text evidence="5">Metabolic intermediate biosynthesis; acetyl-CoA biosynthesis; acetyl-CoA from acetate: step 1/2.</text>
</comment>
<evidence type="ECO:0000313" key="8">
    <source>
        <dbReference type="Proteomes" id="UP000001294"/>
    </source>
</evidence>
<dbReference type="GO" id="GO:0000287">
    <property type="term" value="F:magnesium ion binding"/>
    <property type="evidence" value="ECO:0007669"/>
    <property type="project" value="UniProtKB-UniRule"/>
</dbReference>
<feature type="binding site" evidence="5">
    <location>
        <position position="9"/>
    </location>
    <ligand>
        <name>Mg(2+)</name>
        <dbReference type="ChEBI" id="CHEBI:18420"/>
    </ligand>
</feature>